<protein>
    <submittedName>
        <fullName evidence="1">Uncharacterized protein</fullName>
    </submittedName>
</protein>
<keyword evidence="2" id="KW-1185">Reference proteome</keyword>
<reference evidence="1" key="1">
    <citation type="submission" date="2021-09" db="EMBL/GenBank/DDBJ databases">
        <authorList>
            <consortium name="AG Swart"/>
            <person name="Singh M."/>
            <person name="Singh A."/>
            <person name="Seah K."/>
            <person name="Emmerich C."/>
        </authorList>
    </citation>
    <scope>NUCLEOTIDE SEQUENCE</scope>
    <source>
        <strain evidence="1">ATCC30299</strain>
    </source>
</reference>
<organism evidence="1 2">
    <name type="scientific">Blepharisma stoltei</name>
    <dbReference type="NCBI Taxonomy" id="1481888"/>
    <lineage>
        <taxon>Eukaryota</taxon>
        <taxon>Sar</taxon>
        <taxon>Alveolata</taxon>
        <taxon>Ciliophora</taxon>
        <taxon>Postciliodesmatophora</taxon>
        <taxon>Heterotrichea</taxon>
        <taxon>Heterotrichida</taxon>
        <taxon>Blepharismidae</taxon>
        <taxon>Blepharisma</taxon>
    </lineage>
</organism>
<name>A0AAU9KD16_9CILI</name>
<evidence type="ECO:0000313" key="2">
    <source>
        <dbReference type="Proteomes" id="UP001162131"/>
    </source>
</evidence>
<proteinExistence type="predicted"/>
<dbReference type="EMBL" id="CAJZBQ010000064">
    <property type="protein sequence ID" value="CAG9336177.1"/>
    <property type="molecule type" value="Genomic_DNA"/>
</dbReference>
<comment type="caution">
    <text evidence="1">The sequence shown here is derived from an EMBL/GenBank/DDBJ whole genome shotgun (WGS) entry which is preliminary data.</text>
</comment>
<evidence type="ECO:0000313" key="1">
    <source>
        <dbReference type="EMBL" id="CAG9336177.1"/>
    </source>
</evidence>
<gene>
    <name evidence="1" type="ORF">BSTOLATCC_MIC66059</name>
</gene>
<sequence>MMNKFTGYGTVIIMKALTLISNYDPEIWNPFIERFSKYIYQKINDKEKLSALNVSVCFDIGKPDGYLEWKEKIIGNIADSYKNVPDNRIKGKWERIILDFLKDKEFEAAANYRINEL</sequence>
<accession>A0AAU9KD16</accession>
<dbReference type="AlphaFoldDB" id="A0AAU9KD16"/>
<dbReference type="Proteomes" id="UP001162131">
    <property type="component" value="Unassembled WGS sequence"/>
</dbReference>